<evidence type="ECO:0000256" key="2">
    <source>
        <dbReference type="ARBA" id="ARBA00023295"/>
    </source>
</evidence>
<dbReference type="InterPro" id="IPR013783">
    <property type="entry name" value="Ig-like_fold"/>
</dbReference>
<dbReference type="GO" id="GO:0000272">
    <property type="term" value="P:polysaccharide catabolic process"/>
    <property type="evidence" value="ECO:0007669"/>
    <property type="project" value="UniProtKB-KW"/>
</dbReference>
<dbReference type="InterPro" id="IPR050964">
    <property type="entry name" value="Striated_Muscle_Regulatory"/>
</dbReference>
<keyword evidence="3" id="KW-0624">Polysaccharide degradation</keyword>
<dbReference type="Proteomes" id="UP000277094">
    <property type="component" value="Unassembled WGS sequence"/>
</dbReference>
<evidence type="ECO:0000313" key="6">
    <source>
        <dbReference type="EMBL" id="RNL78458.1"/>
    </source>
</evidence>
<reference evidence="6 7" key="1">
    <citation type="submission" date="2018-11" db="EMBL/GenBank/DDBJ databases">
        <authorList>
            <person name="Li F."/>
        </authorList>
    </citation>
    <scope>NUCLEOTIDE SEQUENCE [LARGE SCALE GENOMIC DNA]</scope>
    <source>
        <strain evidence="6 7">KIS18-7</strain>
    </source>
</reference>
<evidence type="ECO:0000256" key="3">
    <source>
        <dbReference type="ARBA" id="ARBA00023326"/>
    </source>
</evidence>
<dbReference type="PRINTS" id="PR00014">
    <property type="entry name" value="FNTYPEIII"/>
</dbReference>
<dbReference type="CDD" id="cd00063">
    <property type="entry name" value="FN3"/>
    <property type="match status" value="1"/>
</dbReference>
<protein>
    <recommendedName>
        <fullName evidence="5">Fibronectin type-III domain-containing protein</fullName>
    </recommendedName>
</protein>
<keyword evidence="7" id="KW-1185">Reference proteome</keyword>
<sequence>MRISRWTLGPALALSLSLITYPAVGQSSTPTNPSPAKVAVHGKATALAKPSVKLDGPKRGKAALKALGSQLSTAAKINGKSTANLQRVLGHDPTAWLNPEGRLFYADKFDRPKLSARTTTGSAAASVPPAPKPLSQTFLLHSIPGGADHTIYLDFNGVSLSSNSDWTQVGWKTGTYQGFSLDSDYSTFSDAEKAYIQHVWDVVAEKYSPFDIDVTTQDPGTAAYNRAGSGDPTYGDHVVFTDVKTGSGAKPKAVCPDGCDGISFTGSFDDVNDNSNAGEPTWIYTDSYDWYSGMAGEIASHEIGHTLGLEHDGLGTGDGDYGSGNDAYYQGSDLWSPVMGAGVGALQQFSKGEYANASNTEDDFAVMQTHGVSLRTDDHGGLDTPTDLGSQLTYDVHGVIESAADTDVFKITRSCGTNTHFRLVGEGGDQTLDPHVIVWNSTGTSQLFDSAAWIYADTTSYPRGQRGQVAQFQTALAAGTYLVQVEGTNQGTFADGGFSDYGSVGQYELTVSGCAGVTGAAPDVPASLTATQTPKTGTVTLNWDAPPSPGDGPVTSYRITGGPSGPVNVASTDRSVVLTGLDPGVNYEFGVAAVNAFGPGQPYTLEYQLQTWVPTTAPKMTATAYGTTVTLKWTEPSNAGRAVGDHWQVNVFVGSNAVDSFPVEYGSPGVKYTGVPPTRLTMTAQLYYTADIGTRSPTVKKTLDVGPSTPHIGTASSGASGGAINAVARWGAPTALRGCKITYWVVAAFKVSSTGHTATNPSYVSGHKSSSTRSLTAPLFAGKYRFRVQAAACGGFTNVSSASNIVTAR</sequence>
<feature type="chain" id="PRO_5018144011" description="Fibronectin type-III domain-containing protein" evidence="4">
    <location>
        <begin position="26"/>
        <end position="809"/>
    </location>
</feature>
<evidence type="ECO:0000256" key="4">
    <source>
        <dbReference type="SAM" id="SignalP"/>
    </source>
</evidence>
<dbReference type="Pfam" id="PF00041">
    <property type="entry name" value="fn3"/>
    <property type="match status" value="1"/>
</dbReference>
<evidence type="ECO:0000256" key="1">
    <source>
        <dbReference type="ARBA" id="ARBA00022737"/>
    </source>
</evidence>
<dbReference type="SUPFAM" id="SSF55486">
    <property type="entry name" value="Metalloproteases ('zincins'), catalytic domain"/>
    <property type="match status" value="1"/>
</dbReference>
<dbReference type="InterPro" id="IPR003961">
    <property type="entry name" value="FN3_dom"/>
</dbReference>
<feature type="signal peptide" evidence="4">
    <location>
        <begin position="1"/>
        <end position="25"/>
    </location>
</feature>
<dbReference type="PANTHER" id="PTHR13817">
    <property type="entry name" value="TITIN"/>
    <property type="match status" value="1"/>
</dbReference>
<dbReference type="RefSeq" id="WP_123232957.1">
    <property type="nucleotide sequence ID" value="NZ_RJSG01000002.1"/>
</dbReference>
<dbReference type="AlphaFoldDB" id="A0A3N0DS53"/>
<keyword evidence="4" id="KW-0732">Signal</keyword>
<comment type="caution">
    <text evidence="6">The sequence shown here is derived from an EMBL/GenBank/DDBJ whole genome shotgun (WGS) entry which is preliminary data.</text>
</comment>
<keyword evidence="3" id="KW-0119">Carbohydrate metabolism</keyword>
<dbReference type="InterPro" id="IPR024079">
    <property type="entry name" value="MetalloPept_cat_dom_sf"/>
</dbReference>
<dbReference type="EMBL" id="RJSG01000002">
    <property type="protein sequence ID" value="RNL78458.1"/>
    <property type="molecule type" value="Genomic_DNA"/>
</dbReference>
<dbReference type="InterPro" id="IPR036116">
    <property type="entry name" value="FN3_sf"/>
</dbReference>
<keyword evidence="1" id="KW-0677">Repeat</keyword>
<evidence type="ECO:0000259" key="5">
    <source>
        <dbReference type="PROSITE" id="PS50853"/>
    </source>
</evidence>
<name>A0A3N0DS53_9ACTN</name>
<gene>
    <name evidence="6" type="ORF">EFL95_05015</name>
</gene>
<dbReference type="GO" id="GO:0016798">
    <property type="term" value="F:hydrolase activity, acting on glycosyl bonds"/>
    <property type="evidence" value="ECO:0007669"/>
    <property type="project" value="UniProtKB-KW"/>
</dbReference>
<feature type="domain" description="Fibronectin type-III" evidence="5">
    <location>
        <begin position="524"/>
        <end position="614"/>
    </location>
</feature>
<dbReference type="Gene3D" id="2.60.120.380">
    <property type="match status" value="1"/>
</dbReference>
<dbReference type="GO" id="GO:0008237">
    <property type="term" value="F:metallopeptidase activity"/>
    <property type="evidence" value="ECO:0007669"/>
    <property type="project" value="InterPro"/>
</dbReference>
<dbReference type="Gene3D" id="2.60.40.10">
    <property type="entry name" value="Immunoglobulins"/>
    <property type="match status" value="1"/>
</dbReference>
<dbReference type="Gene3D" id="3.40.390.10">
    <property type="entry name" value="Collagenase (Catalytic Domain)"/>
    <property type="match status" value="1"/>
</dbReference>
<dbReference type="PROSITE" id="PS50853">
    <property type="entry name" value="FN3"/>
    <property type="match status" value="1"/>
</dbReference>
<accession>A0A3N0DS53</accession>
<keyword evidence="2" id="KW-0326">Glycosidase</keyword>
<keyword evidence="2" id="KW-0378">Hydrolase</keyword>
<dbReference type="SMART" id="SM00060">
    <property type="entry name" value="FN3"/>
    <property type="match status" value="2"/>
</dbReference>
<evidence type="ECO:0000313" key="7">
    <source>
        <dbReference type="Proteomes" id="UP000277094"/>
    </source>
</evidence>
<organism evidence="6 7">
    <name type="scientific">Nocardioides marmorisolisilvae</name>
    <dbReference type="NCBI Taxonomy" id="1542737"/>
    <lineage>
        <taxon>Bacteria</taxon>
        <taxon>Bacillati</taxon>
        <taxon>Actinomycetota</taxon>
        <taxon>Actinomycetes</taxon>
        <taxon>Propionibacteriales</taxon>
        <taxon>Nocardioidaceae</taxon>
        <taxon>Nocardioides</taxon>
    </lineage>
</organism>
<dbReference type="OrthoDB" id="954626at2"/>
<proteinExistence type="predicted"/>
<dbReference type="PANTHER" id="PTHR13817:SF73">
    <property type="entry name" value="FIBRONECTIN TYPE-III DOMAIN-CONTAINING PROTEIN"/>
    <property type="match status" value="1"/>
</dbReference>
<dbReference type="SUPFAM" id="SSF49265">
    <property type="entry name" value="Fibronectin type III"/>
    <property type="match status" value="1"/>
</dbReference>